<dbReference type="InterPro" id="IPR036249">
    <property type="entry name" value="Thioredoxin-like_sf"/>
</dbReference>
<keyword evidence="1" id="KW-0732">Signal</keyword>
<reference evidence="3" key="1">
    <citation type="submission" date="2016-11" db="EMBL/GenBank/DDBJ databases">
        <authorList>
            <person name="Varghese N."/>
            <person name="Submissions S."/>
        </authorList>
    </citation>
    <scope>NUCLEOTIDE SEQUENCE [LARGE SCALE GENOMIC DNA]</scope>
    <source>
        <strain evidence="3">DSM 16478</strain>
    </source>
</reference>
<organism evidence="2 3">
    <name type="scientific">Maribacter aquivivus</name>
    <dbReference type="NCBI Taxonomy" id="228958"/>
    <lineage>
        <taxon>Bacteria</taxon>
        <taxon>Pseudomonadati</taxon>
        <taxon>Bacteroidota</taxon>
        <taxon>Flavobacteriia</taxon>
        <taxon>Flavobacteriales</taxon>
        <taxon>Flavobacteriaceae</taxon>
        <taxon>Maribacter</taxon>
    </lineage>
</organism>
<gene>
    <name evidence="2" type="ORF">SAMN04488007_2984</name>
</gene>
<dbReference type="Proteomes" id="UP000184314">
    <property type="component" value="Unassembled WGS sequence"/>
</dbReference>
<protein>
    <submittedName>
        <fullName evidence="2">Thioredoxin-related protein</fullName>
    </submittedName>
</protein>
<dbReference type="SUPFAM" id="SSF52833">
    <property type="entry name" value="Thioredoxin-like"/>
    <property type="match status" value="1"/>
</dbReference>
<dbReference type="EMBL" id="FQZX01000002">
    <property type="protein sequence ID" value="SHK40673.1"/>
    <property type="molecule type" value="Genomic_DNA"/>
</dbReference>
<name>A0A1M6S7H1_9FLAO</name>
<dbReference type="Gene3D" id="3.40.30.10">
    <property type="entry name" value="Glutaredoxin"/>
    <property type="match status" value="1"/>
</dbReference>
<dbReference type="STRING" id="228958.SAMN04488007_2984"/>
<feature type="chain" id="PRO_5013110632" evidence="1">
    <location>
        <begin position="29"/>
        <end position="154"/>
    </location>
</feature>
<keyword evidence="3" id="KW-1185">Reference proteome</keyword>
<feature type="signal peptide" evidence="1">
    <location>
        <begin position="1"/>
        <end position="28"/>
    </location>
</feature>
<evidence type="ECO:0000313" key="3">
    <source>
        <dbReference type="Proteomes" id="UP000184314"/>
    </source>
</evidence>
<proteinExistence type="predicted"/>
<dbReference type="Pfam" id="PF13899">
    <property type="entry name" value="Thioredoxin_7"/>
    <property type="match status" value="1"/>
</dbReference>
<accession>A0A1M6S7H1</accession>
<sequence>MSSLNAINMKKYIVLLLFAVASVSSITAQEWNTDFTTAKKFAKMNNLPIILVFQGSDWCAPCIKLDREVWSTDEFKVYAKKHYVMLQADFPRRKNNALPEELLNKNKALAEKYNKQGVFPFVVVMNANGEVYGETSYKKLTPKEYIKELNSFIK</sequence>
<evidence type="ECO:0000256" key="1">
    <source>
        <dbReference type="SAM" id="SignalP"/>
    </source>
</evidence>
<evidence type="ECO:0000313" key="2">
    <source>
        <dbReference type="EMBL" id="SHK40673.1"/>
    </source>
</evidence>
<dbReference type="AlphaFoldDB" id="A0A1M6S7H1"/>